<dbReference type="SMART" id="SM00934">
    <property type="entry name" value="OMPdecase"/>
    <property type="match status" value="1"/>
</dbReference>
<protein>
    <recommendedName>
        <fullName evidence="7">Orotidine 5'-phosphate decarboxylase</fullName>
        <ecNumber evidence="7">4.1.1.23</ecNumber>
    </recommendedName>
    <alternativeName>
        <fullName evidence="7">OMP decarboxylase</fullName>
        <shortName evidence="7">OMPDCase</shortName>
        <shortName evidence="7">OMPdecase</shortName>
    </alternativeName>
</protein>
<gene>
    <name evidence="7 9" type="primary">pyrF</name>
    <name evidence="9" type="ORF">KSB_37110</name>
</gene>
<evidence type="ECO:0000259" key="8">
    <source>
        <dbReference type="SMART" id="SM00934"/>
    </source>
</evidence>
<dbReference type="InterPro" id="IPR001754">
    <property type="entry name" value="OMPdeCOase_dom"/>
</dbReference>
<dbReference type="NCBIfam" id="TIGR02127">
    <property type="entry name" value="pyrF_sub2"/>
    <property type="match status" value="1"/>
</dbReference>
<name>A0ABQ3UR22_9CHLR</name>
<evidence type="ECO:0000256" key="4">
    <source>
        <dbReference type="ARBA" id="ARBA00022975"/>
    </source>
</evidence>
<dbReference type="InterPro" id="IPR018089">
    <property type="entry name" value="OMPdecase_AS"/>
</dbReference>
<sequence>MNFAEKLLAASRRQESLLCVGLDPDPGRLPASLRQEPVMSAIVRFCQDIIAATAPYACAFKPNLAFFEVLGPAGLQAFQEVVQAVPAHIPVIADAKRGDIGNTARAYAKTFFETYGCDAVTVNPYMGYDSVAPFLEYRDKGTLLLCRTSNPGARDMQDLRVQDESGTLRPLYEVVAQRVQSWNTAGNCGLVVGATYPEELRQIRTICPQMPILIPGIGAQGGDLEAAVQVGVDAQGELAIISSSRAILYASEGEDFAQAAAAEARRARDQINAARQKQG</sequence>
<evidence type="ECO:0000256" key="3">
    <source>
        <dbReference type="ARBA" id="ARBA00022793"/>
    </source>
</evidence>
<dbReference type="RefSeq" id="WP_201371850.1">
    <property type="nucleotide sequence ID" value="NZ_BNJG01000001.1"/>
</dbReference>
<keyword evidence="5 7" id="KW-0456">Lyase</keyword>
<comment type="similarity">
    <text evidence="2 7">Belongs to the OMP decarboxylase family. Type 2 subfamily.</text>
</comment>
<evidence type="ECO:0000313" key="9">
    <source>
        <dbReference type="EMBL" id="GHO55236.1"/>
    </source>
</evidence>
<dbReference type="HAMAP" id="MF_01215">
    <property type="entry name" value="OMPdecase_type2"/>
    <property type="match status" value="1"/>
</dbReference>
<dbReference type="PROSITE" id="PS00156">
    <property type="entry name" value="OMPDECASE"/>
    <property type="match status" value="1"/>
</dbReference>
<keyword evidence="4 7" id="KW-0665">Pyrimidine biosynthesis</keyword>
<dbReference type="EMBL" id="BNJG01000001">
    <property type="protein sequence ID" value="GHO55236.1"/>
    <property type="molecule type" value="Genomic_DNA"/>
</dbReference>
<dbReference type="PANTHER" id="PTHR43375:SF1">
    <property type="entry name" value="OROTIDINE 5'-PHOSPHATE DECARBOXYLASE"/>
    <property type="match status" value="1"/>
</dbReference>
<keyword evidence="10" id="KW-1185">Reference proteome</keyword>
<evidence type="ECO:0000256" key="5">
    <source>
        <dbReference type="ARBA" id="ARBA00023239"/>
    </source>
</evidence>
<dbReference type="PANTHER" id="PTHR43375">
    <property type="entry name" value="OROTIDINE 5'-PHOSPHATE DECARBOXYLASE"/>
    <property type="match status" value="1"/>
</dbReference>
<dbReference type="Pfam" id="PF00215">
    <property type="entry name" value="OMPdecase"/>
    <property type="match status" value="1"/>
</dbReference>
<dbReference type="Proteomes" id="UP000654345">
    <property type="component" value="Unassembled WGS sequence"/>
</dbReference>
<comment type="caution">
    <text evidence="9">The sequence shown here is derived from an EMBL/GenBank/DDBJ whole genome shotgun (WGS) entry which is preliminary data.</text>
</comment>
<accession>A0ABQ3UR22</accession>
<dbReference type="SUPFAM" id="SSF51366">
    <property type="entry name" value="Ribulose-phoshate binding barrel"/>
    <property type="match status" value="1"/>
</dbReference>
<keyword evidence="3 7" id="KW-0210">Decarboxylase</keyword>
<feature type="domain" description="Orotidine 5'-phosphate decarboxylase" evidence="8">
    <location>
        <begin position="17"/>
        <end position="260"/>
    </location>
</feature>
<dbReference type="InterPro" id="IPR011060">
    <property type="entry name" value="RibuloseP-bd_barrel"/>
</dbReference>
<evidence type="ECO:0000256" key="1">
    <source>
        <dbReference type="ARBA" id="ARBA00004861"/>
    </source>
</evidence>
<dbReference type="InterPro" id="IPR013785">
    <property type="entry name" value="Aldolase_TIM"/>
</dbReference>
<feature type="active site" description="Proton donor" evidence="7">
    <location>
        <position position="96"/>
    </location>
</feature>
<dbReference type="CDD" id="cd04725">
    <property type="entry name" value="OMP_decarboxylase_like"/>
    <property type="match status" value="1"/>
</dbReference>
<comment type="pathway">
    <text evidence="1 7">Pyrimidine metabolism; UMP biosynthesis via de novo pathway; UMP from orotate: step 2/2.</text>
</comment>
<comment type="catalytic activity">
    <reaction evidence="6 7">
        <text>orotidine 5'-phosphate + H(+) = UMP + CO2</text>
        <dbReference type="Rhea" id="RHEA:11596"/>
        <dbReference type="ChEBI" id="CHEBI:15378"/>
        <dbReference type="ChEBI" id="CHEBI:16526"/>
        <dbReference type="ChEBI" id="CHEBI:57538"/>
        <dbReference type="ChEBI" id="CHEBI:57865"/>
        <dbReference type="EC" id="4.1.1.23"/>
    </reaction>
</comment>
<evidence type="ECO:0000256" key="7">
    <source>
        <dbReference type="HAMAP-Rule" id="MF_01215"/>
    </source>
</evidence>
<evidence type="ECO:0000256" key="2">
    <source>
        <dbReference type="ARBA" id="ARBA00008847"/>
    </source>
</evidence>
<evidence type="ECO:0000313" key="10">
    <source>
        <dbReference type="Proteomes" id="UP000654345"/>
    </source>
</evidence>
<evidence type="ECO:0000256" key="6">
    <source>
        <dbReference type="ARBA" id="ARBA00049157"/>
    </source>
</evidence>
<proteinExistence type="inferred from homology"/>
<dbReference type="InterPro" id="IPR011995">
    <property type="entry name" value="OMPdecase_type-2"/>
</dbReference>
<reference evidence="9 10" key="1">
    <citation type="journal article" date="2021" name="Int. J. Syst. Evol. Microbiol.">
        <title>Reticulibacter mediterranei gen. nov., sp. nov., within the new family Reticulibacteraceae fam. nov., and Ktedonospora formicarum gen. nov., sp. nov., Ktedonobacter robiniae sp. nov., Dictyobacter formicarum sp. nov. and Dictyobacter arantiisoli sp. nov., belonging to the class Ktedonobacteria.</title>
        <authorList>
            <person name="Yabe S."/>
            <person name="Zheng Y."/>
            <person name="Wang C.M."/>
            <person name="Sakai Y."/>
            <person name="Abe K."/>
            <person name="Yokota A."/>
            <person name="Donadio S."/>
            <person name="Cavaletti L."/>
            <person name="Monciardini P."/>
        </authorList>
    </citation>
    <scope>NUCLEOTIDE SEQUENCE [LARGE SCALE GENOMIC DNA]</scope>
    <source>
        <strain evidence="9 10">SOSP1-30</strain>
    </source>
</reference>
<organism evidence="9 10">
    <name type="scientific">Ktedonobacter robiniae</name>
    <dbReference type="NCBI Taxonomy" id="2778365"/>
    <lineage>
        <taxon>Bacteria</taxon>
        <taxon>Bacillati</taxon>
        <taxon>Chloroflexota</taxon>
        <taxon>Ktedonobacteria</taxon>
        <taxon>Ktedonobacterales</taxon>
        <taxon>Ktedonobacteraceae</taxon>
        <taxon>Ktedonobacter</taxon>
    </lineage>
</organism>
<dbReference type="Gene3D" id="3.20.20.70">
    <property type="entry name" value="Aldolase class I"/>
    <property type="match status" value="1"/>
</dbReference>
<dbReference type="EC" id="4.1.1.23" evidence="7"/>